<evidence type="ECO:0000313" key="2">
    <source>
        <dbReference type="EMBL" id="RUO22787.1"/>
    </source>
</evidence>
<organism evidence="2 3">
    <name type="scientific">Aliidiomarina maris</name>
    <dbReference type="NCBI Taxonomy" id="531312"/>
    <lineage>
        <taxon>Bacteria</taxon>
        <taxon>Pseudomonadati</taxon>
        <taxon>Pseudomonadota</taxon>
        <taxon>Gammaproteobacteria</taxon>
        <taxon>Alteromonadales</taxon>
        <taxon>Idiomarinaceae</taxon>
        <taxon>Aliidiomarina</taxon>
    </lineage>
</organism>
<evidence type="ECO:0000259" key="1">
    <source>
        <dbReference type="Pfam" id="PF02371"/>
    </source>
</evidence>
<proteinExistence type="predicted"/>
<evidence type="ECO:0000313" key="3">
    <source>
        <dbReference type="Proteomes" id="UP000287865"/>
    </source>
</evidence>
<accession>A0ABY0BQ21</accession>
<reference evidence="2 3" key="1">
    <citation type="journal article" date="2018" name="Front. Microbiol.">
        <title>Genome-Based Analysis Reveals the Taxonomy and Diversity of the Family Idiomarinaceae.</title>
        <authorList>
            <person name="Liu Y."/>
            <person name="Lai Q."/>
            <person name="Shao Z."/>
        </authorList>
    </citation>
    <scope>NUCLEOTIDE SEQUENCE [LARGE SCALE GENOMIC DNA]</scope>
    <source>
        <strain evidence="2 3">CF12-14</strain>
    </source>
</reference>
<gene>
    <name evidence="2" type="ORF">CWE07_11035</name>
</gene>
<protein>
    <recommendedName>
        <fullName evidence="1">Transposase IS116/IS110/IS902 C-terminal domain-containing protein</fullName>
    </recommendedName>
</protein>
<comment type="caution">
    <text evidence="2">The sequence shown here is derived from an EMBL/GenBank/DDBJ whole genome shotgun (WGS) entry which is preliminary data.</text>
</comment>
<feature type="domain" description="Transposase IS116/IS110/IS902 C-terminal" evidence="1">
    <location>
        <begin position="40"/>
        <end position="71"/>
    </location>
</feature>
<dbReference type="InterPro" id="IPR003346">
    <property type="entry name" value="Transposase_20"/>
</dbReference>
<name>A0ABY0BQ21_9GAMM</name>
<dbReference type="EMBL" id="PIPK01000010">
    <property type="protein sequence ID" value="RUO22787.1"/>
    <property type="molecule type" value="Genomic_DNA"/>
</dbReference>
<dbReference type="Proteomes" id="UP000287865">
    <property type="component" value="Unassembled WGS sequence"/>
</dbReference>
<keyword evidence="3" id="KW-1185">Reference proteome</keyword>
<sequence>MQRNINLDMAVLECYHRDLSQVEWFLEKQAIKHQPVYFYLLKTIPGIGRILALTILYEIGDIQRFESVQNLLTTDSSNAKPSPPAKPMALKAIKLAMPTSNGPSLKRRFYTSEVIRALNNYCNAFKVSAHSKAFCFH</sequence>
<dbReference type="Pfam" id="PF02371">
    <property type="entry name" value="Transposase_20"/>
    <property type="match status" value="1"/>
</dbReference>